<evidence type="ECO:0000313" key="3">
    <source>
        <dbReference type="Proteomes" id="UP000579812"/>
    </source>
</evidence>
<keyword evidence="3" id="KW-1185">Reference proteome</keyword>
<feature type="compositionally biased region" description="Acidic residues" evidence="1">
    <location>
        <begin position="27"/>
        <end position="38"/>
    </location>
</feature>
<name>A0A7J6DFW1_9TELE</name>
<feature type="compositionally biased region" description="Polar residues" evidence="1">
    <location>
        <begin position="68"/>
        <end position="79"/>
    </location>
</feature>
<dbReference type="AlphaFoldDB" id="A0A7J6DFW1"/>
<reference evidence="2 3" key="1">
    <citation type="submission" date="2020-04" db="EMBL/GenBank/DDBJ databases">
        <title>Chromosome-level genome assembly of a cyprinid fish Onychostoma macrolepis by integration of Nanopore Sequencing, Bionano and Hi-C technology.</title>
        <authorList>
            <person name="Wang D."/>
        </authorList>
    </citation>
    <scope>NUCLEOTIDE SEQUENCE [LARGE SCALE GENOMIC DNA]</scope>
    <source>
        <strain evidence="2">SWU-2019</strain>
        <tissue evidence="2">Muscle</tissue>
    </source>
</reference>
<feature type="compositionally biased region" description="Basic and acidic residues" evidence="1">
    <location>
        <begin position="122"/>
        <end position="131"/>
    </location>
</feature>
<gene>
    <name evidence="2" type="ORF">G5714_000221</name>
</gene>
<protein>
    <submittedName>
        <fullName evidence="2">Uncharacterized protein</fullName>
    </submittedName>
</protein>
<proteinExistence type="predicted"/>
<sequence length="131" mass="14579">MGDKLKRDLQNLQRKKAAPVTSTPMSDDSDNTDIDLFENTEQRPSRKRAALDSDNEQEDNASKEFENSLFQRTSPQNTPVMLDDDVVKALKELPGIVSSLKDFLESMKRGSHSSSSSSSELSHAESSEMTL</sequence>
<evidence type="ECO:0000256" key="1">
    <source>
        <dbReference type="SAM" id="MobiDB-lite"/>
    </source>
</evidence>
<feature type="region of interest" description="Disordered" evidence="1">
    <location>
        <begin position="1"/>
        <end position="79"/>
    </location>
</feature>
<dbReference type="Proteomes" id="UP000579812">
    <property type="component" value="Unassembled WGS sequence"/>
</dbReference>
<organism evidence="2 3">
    <name type="scientific">Onychostoma macrolepis</name>
    <dbReference type="NCBI Taxonomy" id="369639"/>
    <lineage>
        <taxon>Eukaryota</taxon>
        <taxon>Metazoa</taxon>
        <taxon>Chordata</taxon>
        <taxon>Craniata</taxon>
        <taxon>Vertebrata</taxon>
        <taxon>Euteleostomi</taxon>
        <taxon>Actinopterygii</taxon>
        <taxon>Neopterygii</taxon>
        <taxon>Teleostei</taxon>
        <taxon>Ostariophysi</taxon>
        <taxon>Cypriniformes</taxon>
        <taxon>Cyprinidae</taxon>
        <taxon>Acrossocheilinae</taxon>
        <taxon>Onychostoma</taxon>
    </lineage>
</organism>
<dbReference type="EMBL" id="JAAMOB010000001">
    <property type="protein sequence ID" value="KAF4118170.1"/>
    <property type="molecule type" value="Genomic_DNA"/>
</dbReference>
<evidence type="ECO:0000313" key="2">
    <source>
        <dbReference type="EMBL" id="KAF4118170.1"/>
    </source>
</evidence>
<accession>A0A7J6DFW1</accession>
<feature type="compositionally biased region" description="Low complexity" evidence="1">
    <location>
        <begin position="112"/>
        <end position="121"/>
    </location>
</feature>
<comment type="caution">
    <text evidence="2">The sequence shown here is derived from an EMBL/GenBank/DDBJ whole genome shotgun (WGS) entry which is preliminary data.</text>
</comment>
<feature type="region of interest" description="Disordered" evidence="1">
    <location>
        <begin position="105"/>
        <end position="131"/>
    </location>
</feature>